<dbReference type="SUPFAM" id="SSF49723">
    <property type="entry name" value="Lipase/lipooxygenase domain (PLAT/LH2 domain)"/>
    <property type="match status" value="1"/>
</dbReference>
<dbReference type="PROSITE" id="PS50095">
    <property type="entry name" value="PLAT"/>
    <property type="match status" value="1"/>
</dbReference>
<name>A0A843WS42_COLES</name>
<comment type="caution">
    <text evidence="3">The sequence shown here is derived from an EMBL/GenBank/DDBJ whole genome shotgun (WGS) entry which is preliminary data.</text>
</comment>
<dbReference type="PANTHER" id="PTHR31718:SF0">
    <property type="entry name" value="PLAT DOMAIN-CONTAINING PROTEIN 2"/>
    <property type="match status" value="1"/>
</dbReference>
<protein>
    <recommendedName>
        <fullName evidence="2">PLAT domain-containing protein</fullName>
    </recommendedName>
</protein>
<evidence type="ECO:0000259" key="2">
    <source>
        <dbReference type="PROSITE" id="PS50095"/>
    </source>
</evidence>
<dbReference type="PANTHER" id="PTHR31718">
    <property type="entry name" value="PLAT DOMAIN-CONTAINING PROTEIN"/>
    <property type="match status" value="1"/>
</dbReference>
<comment type="caution">
    <text evidence="1">Lacks conserved residue(s) required for the propagation of feature annotation.</text>
</comment>
<evidence type="ECO:0000313" key="4">
    <source>
        <dbReference type="Proteomes" id="UP000652761"/>
    </source>
</evidence>
<proteinExistence type="predicted"/>
<dbReference type="AlphaFoldDB" id="A0A843WS42"/>
<dbReference type="Proteomes" id="UP000652761">
    <property type="component" value="Unassembled WGS sequence"/>
</dbReference>
<feature type="domain" description="PLAT" evidence="2">
    <location>
        <begin position="29"/>
        <end position="158"/>
    </location>
</feature>
<evidence type="ECO:0000313" key="3">
    <source>
        <dbReference type="EMBL" id="MQM09328.1"/>
    </source>
</evidence>
<accession>A0A843WS42</accession>
<evidence type="ECO:0000256" key="1">
    <source>
        <dbReference type="PROSITE-ProRule" id="PRU00152"/>
    </source>
</evidence>
<keyword evidence="4" id="KW-1185">Reference proteome</keyword>
<organism evidence="3 4">
    <name type="scientific">Colocasia esculenta</name>
    <name type="common">Wild taro</name>
    <name type="synonym">Arum esculentum</name>
    <dbReference type="NCBI Taxonomy" id="4460"/>
    <lineage>
        <taxon>Eukaryota</taxon>
        <taxon>Viridiplantae</taxon>
        <taxon>Streptophyta</taxon>
        <taxon>Embryophyta</taxon>
        <taxon>Tracheophyta</taxon>
        <taxon>Spermatophyta</taxon>
        <taxon>Magnoliopsida</taxon>
        <taxon>Liliopsida</taxon>
        <taxon>Araceae</taxon>
        <taxon>Aroideae</taxon>
        <taxon>Colocasieae</taxon>
        <taxon>Colocasia</taxon>
    </lineage>
</organism>
<dbReference type="InterPro" id="IPR036392">
    <property type="entry name" value="PLAT/LH2_dom_sf"/>
</dbReference>
<reference evidence="3" key="1">
    <citation type="submission" date="2017-07" db="EMBL/GenBank/DDBJ databases">
        <title>Taro Niue Genome Assembly and Annotation.</title>
        <authorList>
            <person name="Atibalentja N."/>
            <person name="Keating K."/>
            <person name="Fields C.J."/>
        </authorList>
    </citation>
    <scope>NUCLEOTIDE SEQUENCE</scope>
    <source>
        <strain evidence="3">Niue_2</strain>
        <tissue evidence="3">Leaf</tissue>
    </source>
</reference>
<dbReference type="InterPro" id="IPR001024">
    <property type="entry name" value="PLAT/LH2_dom"/>
</dbReference>
<dbReference type="Pfam" id="PF01477">
    <property type="entry name" value="PLAT"/>
    <property type="match status" value="1"/>
</dbReference>
<dbReference type="EMBL" id="NMUH01004347">
    <property type="protein sequence ID" value="MQM09328.1"/>
    <property type="molecule type" value="Genomic_DNA"/>
</dbReference>
<dbReference type="OrthoDB" id="5322100at2759"/>
<sequence>MSVSDSPVANLLPLYPCVWPWQDGGVGNCVYTVYIETGCNRKCGTDSVISLALSSEATGNGAVEIANLEEWGGLMGANHKYFNRNNLDVFSGRGPCLPGPPCWMELSSDGSGSGHRWYCNYVEVTTTGPHTNCTQQVFTVEQWLARDRVPYQLTATREYCSSSAAGRAMTKKVDHAETVGVDAAVV</sequence>
<dbReference type="Gene3D" id="2.60.60.20">
    <property type="entry name" value="PLAT/LH2 domain"/>
    <property type="match status" value="1"/>
</dbReference>
<gene>
    <name evidence="3" type="ORF">Taro_042197</name>
</gene>